<evidence type="ECO:0000313" key="2">
    <source>
        <dbReference type="EMBL" id="KAJ7002384.1"/>
    </source>
</evidence>
<evidence type="ECO:0000313" key="3">
    <source>
        <dbReference type="Proteomes" id="UP001164929"/>
    </source>
</evidence>
<organism evidence="2 3">
    <name type="scientific">Populus alba x Populus x berolinensis</name>
    <dbReference type="NCBI Taxonomy" id="444605"/>
    <lineage>
        <taxon>Eukaryota</taxon>
        <taxon>Viridiplantae</taxon>
        <taxon>Streptophyta</taxon>
        <taxon>Embryophyta</taxon>
        <taxon>Tracheophyta</taxon>
        <taxon>Spermatophyta</taxon>
        <taxon>Magnoliopsida</taxon>
        <taxon>eudicotyledons</taxon>
        <taxon>Gunneridae</taxon>
        <taxon>Pentapetalae</taxon>
        <taxon>rosids</taxon>
        <taxon>fabids</taxon>
        <taxon>Malpighiales</taxon>
        <taxon>Salicaceae</taxon>
        <taxon>Saliceae</taxon>
        <taxon>Populus</taxon>
    </lineage>
</organism>
<reference evidence="2 3" key="1">
    <citation type="journal article" date="2023" name="Mol. Ecol. Resour.">
        <title>Chromosome-level genome assembly of a triploid poplar Populus alba 'Berolinensis'.</title>
        <authorList>
            <person name="Chen S."/>
            <person name="Yu Y."/>
            <person name="Wang X."/>
            <person name="Wang S."/>
            <person name="Zhang T."/>
            <person name="Zhou Y."/>
            <person name="He R."/>
            <person name="Meng N."/>
            <person name="Wang Y."/>
            <person name="Liu W."/>
            <person name="Liu Z."/>
            <person name="Liu J."/>
            <person name="Guo Q."/>
            <person name="Huang H."/>
            <person name="Sederoff R.R."/>
            <person name="Wang G."/>
            <person name="Qu G."/>
            <person name="Chen S."/>
        </authorList>
    </citation>
    <scope>NUCLEOTIDE SEQUENCE [LARGE SCALE GENOMIC DNA]</scope>
    <source>
        <strain evidence="2">SC-2020</strain>
    </source>
</reference>
<feature type="region of interest" description="Disordered" evidence="1">
    <location>
        <begin position="1"/>
        <end position="40"/>
    </location>
</feature>
<proteinExistence type="predicted"/>
<dbReference type="Proteomes" id="UP001164929">
    <property type="component" value="Chromosome 4"/>
</dbReference>
<sequence>MDWEVVKGNESTNIPDHMETPITANYTEDNKLGQGSGMQQ</sequence>
<evidence type="ECO:0000256" key="1">
    <source>
        <dbReference type="SAM" id="MobiDB-lite"/>
    </source>
</evidence>
<keyword evidence="3" id="KW-1185">Reference proteome</keyword>
<protein>
    <submittedName>
        <fullName evidence="2">Uncharacterized protein</fullName>
    </submittedName>
</protein>
<accession>A0AAD6R544</accession>
<gene>
    <name evidence="2" type="ORF">NC653_012442</name>
</gene>
<dbReference type="AlphaFoldDB" id="A0AAD6R544"/>
<comment type="caution">
    <text evidence="2">The sequence shown here is derived from an EMBL/GenBank/DDBJ whole genome shotgun (WGS) entry which is preliminary data.</text>
</comment>
<dbReference type="EMBL" id="JAQIZT010000004">
    <property type="protein sequence ID" value="KAJ7002384.1"/>
    <property type="molecule type" value="Genomic_DNA"/>
</dbReference>
<name>A0AAD6R544_9ROSI</name>